<dbReference type="GO" id="GO:0005737">
    <property type="term" value="C:cytoplasm"/>
    <property type="evidence" value="ECO:0007669"/>
    <property type="project" value="UniProtKB-ARBA"/>
</dbReference>
<dbReference type="InterPro" id="IPR007770">
    <property type="entry name" value="DMP"/>
</dbReference>
<dbReference type="PANTHER" id="PTHR31621:SF0">
    <property type="entry name" value="PROTEIN DMP6"/>
    <property type="match status" value="1"/>
</dbReference>
<feature type="transmembrane region" description="Helical" evidence="7">
    <location>
        <begin position="185"/>
        <end position="204"/>
    </location>
</feature>
<protein>
    <submittedName>
        <fullName evidence="8">Uncharacterized protein</fullName>
    </submittedName>
</protein>
<dbReference type="STRING" id="49390.A0A068VCD7"/>
<feature type="compositionally biased region" description="Low complexity" evidence="6">
    <location>
        <begin position="28"/>
        <end position="38"/>
    </location>
</feature>
<feature type="transmembrane region" description="Helical" evidence="7">
    <location>
        <begin position="148"/>
        <end position="165"/>
    </location>
</feature>
<sequence length="223" mass="23693">MDVKVETPASPPTSGGDAKTPLLASQKPDSTTTPQTNQNTSIRQAICSTFKGTAYLASRLPAGTVLAFRLLSPILSNQGDCDVAFKTMTAVLLALCALSCFILSFTDSFKDGKGNVFFGFATFKGFYPIDRTVTISPEEAAKKKIGPLDFLHGFLSLLVFASIALLDKNIVDCFYPTPSVEIKEIISVLPVANGVVCSILFVAFPTQRHGIGFGADPDGVKSS</sequence>
<proteinExistence type="inferred from homology"/>
<evidence type="ECO:0000256" key="7">
    <source>
        <dbReference type="SAM" id="Phobius"/>
    </source>
</evidence>
<evidence type="ECO:0000313" key="8">
    <source>
        <dbReference type="EMBL" id="CDP18222.1"/>
    </source>
</evidence>
<keyword evidence="5 7" id="KW-0472">Membrane</keyword>
<evidence type="ECO:0000256" key="3">
    <source>
        <dbReference type="ARBA" id="ARBA00022692"/>
    </source>
</evidence>
<accession>A0A068VCD7</accession>
<dbReference type="Gramene" id="CDP18222">
    <property type="protein sequence ID" value="CDP18222"/>
    <property type="gene ID" value="GSCOC_T00011780001"/>
</dbReference>
<dbReference type="Proteomes" id="UP000295252">
    <property type="component" value="Chromosome IV"/>
</dbReference>
<dbReference type="EMBL" id="HG739303">
    <property type="protein sequence ID" value="CDP18222.1"/>
    <property type="molecule type" value="Genomic_DNA"/>
</dbReference>
<evidence type="ECO:0000256" key="5">
    <source>
        <dbReference type="ARBA" id="ARBA00023136"/>
    </source>
</evidence>
<dbReference type="OMA" id="KNGHIYH"/>
<dbReference type="AlphaFoldDB" id="A0A068VCD7"/>
<organism evidence="8 9">
    <name type="scientific">Coffea canephora</name>
    <name type="common">Robusta coffee</name>
    <dbReference type="NCBI Taxonomy" id="49390"/>
    <lineage>
        <taxon>Eukaryota</taxon>
        <taxon>Viridiplantae</taxon>
        <taxon>Streptophyta</taxon>
        <taxon>Embryophyta</taxon>
        <taxon>Tracheophyta</taxon>
        <taxon>Spermatophyta</taxon>
        <taxon>Magnoliopsida</taxon>
        <taxon>eudicotyledons</taxon>
        <taxon>Gunneridae</taxon>
        <taxon>Pentapetalae</taxon>
        <taxon>asterids</taxon>
        <taxon>lamiids</taxon>
        <taxon>Gentianales</taxon>
        <taxon>Rubiaceae</taxon>
        <taxon>Ixoroideae</taxon>
        <taxon>Gardenieae complex</taxon>
        <taxon>Bertiereae - Coffeeae clade</taxon>
        <taxon>Coffeeae</taxon>
        <taxon>Coffea</taxon>
    </lineage>
</organism>
<keyword evidence="3 7" id="KW-0812">Transmembrane</keyword>
<evidence type="ECO:0000313" key="9">
    <source>
        <dbReference type="Proteomes" id="UP000295252"/>
    </source>
</evidence>
<reference evidence="9" key="1">
    <citation type="journal article" date="2014" name="Science">
        <title>The coffee genome provides insight into the convergent evolution of caffeine biosynthesis.</title>
        <authorList>
            <person name="Denoeud F."/>
            <person name="Carretero-Paulet L."/>
            <person name="Dereeper A."/>
            <person name="Droc G."/>
            <person name="Guyot R."/>
            <person name="Pietrella M."/>
            <person name="Zheng C."/>
            <person name="Alberti A."/>
            <person name="Anthony F."/>
            <person name="Aprea G."/>
            <person name="Aury J.M."/>
            <person name="Bento P."/>
            <person name="Bernard M."/>
            <person name="Bocs S."/>
            <person name="Campa C."/>
            <person name="Cenci A."/>
            <person name="Combes M.C."/>
            <person name="Crouzillat D."/>
            <person name="Da Silva C."/>
            <person name="Daddiego L."/>
            <person name="De Bellis F."/>
            <person name="Dussert S."/>
            <person name="Garsmeur O."/>
            <person name="Gayraud T."/>
            <person name="Guignon V."/>
            <person name="Jahn K."/>
            <person name="Jamilloux V."/>
            <person name="Joet T."/>
            <person name="Labadie K."/>
            <person name="Lan T."/>
            <person name="Leclercq J."/>
            <person name="Lepelley M."/>
            <person name="Leroy T."/>
            <person name="Li L.T."/>
            <person name="Librado P."/>
            <person name="Lopez L."/>
            <person name="Munoz A."/>
            <person name="Noel B."/>
            <person name="Pallavicini A."/>
            <person name="Perrotta G."/>
            <person name="Poncet V."/>
            <person name="Pot D."/>
            <person name="Priyono X."/>
            <person name="Rigoreau M."/>
            <person name="Rouard M."/>
            <person name="Rozas J."/>
            <person name="Tranchant-Dubreuil C."/>
            <person name="VanBuren R."/>
            <person name="Zhang Q."/>
            <person name="Andrade A.C."/>
            <person name="Argout X."/>
            <person name="Bertrand B."/>
            <person name="de Kochko A."/>
            <person name="Graziosi G."/>
            <person name="Henry R.J."/>
            <person name="Jayarama X."/>
            <person name="Ming R."/>
            <person name="Nagai C."/>
            <person name="Rounsley S."/>
            <person name="Sankoff D."/>
            <person name="Giuliano G."/>
            <person name="Albert V.A."/>
            <person name="Wincker P."/>
            <person name="Lashermes P."/>
        </authorList>
    </citation>
    <scope>NUCLEOTIDE SEQUENCE [LARGE SCALE GENOMIC DNA]</scope>
    <source>
        <strain evidence="9">cv. DH200-94</strain>
    </source>
</reference>
<dbReference type="Pfam" id="PF05078">
    <property type="entry name" value="DUF679"/>
    <property type="match status" value="1"/>
</dbReference>
<dbReference type="GO" id="GO:0010256">
    <property type="term" value="P:endomembrane system organization"/>
    <property type="evidence" value="ECO:0007669"/>
    <property type="project" value="TreeGrafter"/>
</dbReference>
<comment type="similarity">
    <text evidence="2">Belongs to the plant DMP1 protein family.</text>
</comment>
<dbReference type="GO" id="GO:0016020">
    <property type="term" value="C:membrane"/>
    <property type="evidence" value="ECO:0007669"/>
    <property type="project" value="UniProtKB-SubCell"/>
</dbReference>
<gene>
    <name evidence="8" type="ORF">GSCOC_T00011780001</name>
</gene>
<evidence type="ECO:0000256" key="1">
    <source>
        <dbReference type="ARBA" id="ARBA00004141"/>
    </source>
</evidence>
<keyword evidence="4 7" id="KW-1133">Transmembrane helix</keyword>
<name>A0A068VCD7_COFCA</name>
<evidence type="ECO:0000256" key="6">
    <source>
        <dbReference type="SAM" id="MobiDB-lite"/>
    </source>
</evidence>
<evidence type="ECO:0000256" key="2">
    <source>
        <dbReference type="ARBA" id="ARBA00008707"/>
    </source>
</evidence>
<keyword evidence="9" id="KW-1185">Reference proteome</keyword>
<evidence type="ECO:0000256" key="4">
    <source>
        <dbReference type="ARBA" id="ARBA00022989"/>
    </source>
</evidence>
<dbReference type="PANTHER" id="PTHR31621">
    <property type="entry name" value="PROTEIN DMP3"/>
    <property type="match status" value="1"/>
</dbReference>
<feature type="transmembrane region" description="Helical" evidence="7">
    <location>
        <begin position="83"/>
        <end position="105"/>
    </location>
</feature>
<dbReference type="InParanoid" id="A0A068VCD7"/>
<feature type="region of interest" description="Disordered" evidence="6">
    <location>
        <begin position="1"/>
        <end position="38"/>
    </location>
</feature>
<dbReference type="PhylomeDB" id="A0A068VCD7"/>
<comment type="subcellular location">
    <subcellularLocation>
        <location evidence="1">Membrane</location>
        <topology evidence="1">Multi-pass membrane protein</topology>
    </subcellularLocation>
</comment>
<dbReference type="OrthoDB" id="525686at2759"/>